<evidence type="ECO:0000313" key="3">
    <source>
        <dbReference type="Proteomes" id="UP000886595"/>
    </source>
</evidence>
<sequence>MHLSSPESTHPTTPCRYARASPTNLESSLKTSSSTAPKLSSFLSSCSATAAPALIKMWSMTMACVLFQRLRNPATKPCSQARRAHLATTNSPPWHQVSISAAMLHHKVLSASTPSIVVSSLAFKFFACKSTRAESNPWLL</sequence>
<keyword evidence="3" id="KW-1185">Reference proteome</keyword>
<protein>
    <submittedName>
        <fullName evidence="2">Uncharacterized protein</fullName>
    </submittedName>
</protein>
<feature type="compositionally biased region" description="Polar residues" evidence="1">
    <location>
        <begin position="21"/>
        <end position="39"/>
    </location>
</feature>
<organism evidence="2 3">
    <name type="scientific">Brassica carinata</name>
    <name type="common">Ethiopian mustard</name>
    <name type="synonym">Abyssinian cabbage</name>
    <dbReference type="NCBI Taxonomy" id="52824"/>
    <lineage>
        <taxon>Eukaryota</taxon>
        <taxon>Viridiplantae</taxon>
        <taxon>Streptophyta</taxon>
        <taxon>Embryophyta</taxon>
        <taxon>Tracheophyta</taxon>
        <taxon>Spermatophyta</taxon>
        <taxon>Magnoliopsida</taxon>
        <taxon>eudicotyledons</taxon>
        <taxon>Gunneridae</taxon>
        <taxon>Pentapetalae</taxon>
        <taxon>rosids</taxon>
        <taxon>malvids</taxon>
        <taxon>Brassicales</taxon>
        <taxon>Brassicaceae</taxon>
        <taxon>Brassiceae</taxon>
        <taxon>Brassica</taxon>
    </lineage>
</organism>
<accession>A0A8X7WJ60</accession>
<evidence type="ECO:0000256" key="1">
    <source>
        <dbReference type="SAM" id="MobiDB-lite"/>
    </source>
</evidence>
<dbReference type="AlphaFoldDB" id="A0A8X7WJ60"/>
<gene>
    <name evidence="2" type="ORF">Bca52824_001467</name>
</gene>
<comment type="caution">
    <text evidence="2">The sequence shown here is derived from an EMBL/GenBank/DDBJ whole genome shotgun (WGS) entry which is preliminary data.</text>
</comment>
<name>A0A8X7WJ60_BRACI</name>
<feature type="region of interest" description="Disordered" evidence="1">
    <location>
        <begin position="1"/>
        <end position="39"/>
    </location>
</feature>
<evidence type="ECO:0000313" key="2">
    <source>
        <dbReference type="EMBL" id="KAG2330287.1"/>
    </source>
</evidence>
<dbReference type="EMBL" id="JAAMPC010000001">
    <property type="protein sequence ID" value="KAG2330287.1"/>
    <property type="molecule type" value="Genomic_DNA"/>
</dbReference>
<dbReference type="Proteomes" id="UP000886595">
    <property type="component" value="Unassembled WGS sequence"/>
</dbReference>
<reference evidence="2 3" key="1">
    <citation type="submission" date="2020-02" db="EMBL/GenBank/DDBJ databases">
        <authorList>
            <person name="Ma Q."/>
            <person name="Huang Y."/>
            <person name="Song X."/>
            <person name="Pei D."/>
        </authorList>
    </citation>
    <scope>NUCLEOTIDE SEQUENCE [LARGE SCALE GENOMIC DNA]</scope>
    <source>
        <strain evidence="2">Sxm20200214</strain>
        <tissue evidence="2">Leaf</tissue>
    </source>
</reference>
<proteinExistence type="predicted"/>
<feature type="compositionally biased region" description="Polar residues" evidence="1">
    <location>
        <begin position="1"/>
        <end position="12"/>
    </location>
</feature>